<evidence type="ECO:0000313" key="4">
    <source>
        <dbReference type="Proteomes" id="UP001158049"/>
    </source>
</evidence>
<evidence type="ECO:0000259" key="2">
    <source>
        <dbReference type="Pfam" id="PF16113"/>
    </source>
</evidence>
<evidence type="ECO:0000313" key="3">
    <source>
        <dbReference type="EMBL" id="SMP53094.1"/>
    </source>
</evidence>
<name>A0ABY1PZ32_9BURK</name>
<dbReference type="Proteomes" id="UP001158049">
    <property type="component" value="Unassembled WGS sequence"/>
</dbReference>
<dbReference type="NCBIfam" id="NF004127">
    <property type="entry name" value="PRK05617.1"/>
    <property type="match status" value="1"/>
</dbReference>
<dbReference type="EMBL" id="FXUL01000003">
    <property type="protein sequence ID" value="SMP53094.1"/>
    <property type="molecule type" value="Genomic_DNA"/>
</dbReference>
<dbReference type="InterPro" id="IPR032259">
    <property type="entry name" value="HIBYL-CoA-H"/>
</dbReference>
<dbReference type="RefSeq" id="WP_283441505.1">
    <property type="nucleotide sequence ID" value="NZ_FXUL01000003.1"/>
</dbReference>
<keyword evidence="4" id="KW-1185">Reference proteome</keyword>
<proteinExistence type="predicted"/>
<comment type="caution">
    <text evidence="3">The sequence shown here is derived from an EMBL/GenBank/DDBJ whole genome shotgun (WGS) entry which is preliminary data.</text>
</comment>
<protein>
    <submittedName>
        <fullName evidence="3">Enoyl-CoA hydratase/carnithine racemase</fullName>
    </submittedName>
</protein>
<organism evidence="3 4">
    <name type="scientific">Noviherbaspirillum suwonense</name>
    <dbReference type="NCBI Taxonomy" id="1224511"/>
    <lineage>
        <taxon>Bacteria</taxon>
        <taxon>Pseudomonadati</taxon>
        <taxon>Pseudomonadota</taxon>
        <taxon>Betaproteobacteria</taxon>
        <taxon>Burkholderiales</taxon>
        <taxon>Oxalobacteraceae</taxon>
        <taxon>Noviherbaspirillum</taxon>
    </lineage>
</organism>
<dbReference type="PANTHER" id="PTHR43176">
    <property type="entry name" value="3-HYDROXYISOBUTYRYL-COA HYDROLASE-RELATED"/>
    <property type="match status" value="1"/>
</dbReference>
<dbReference type="InterPro" id="IPR029045">
    <property type="entry name" value="ClpP/crotonase-like_dom_sf"/>
</dbReference>
<dbReference type="CDD" id="cd06558">
    <property type="entry name" value="crotonase-like"/>
    <property type="match status" value="1"/>
</dbReference>
<accession>A0ABY1PZ32</accession>
<feature type="domain" description="Enoyl-CoA hydratase/isomerase" evidence="2">
    <location>
        <begin position="13"/>
        <end position="351"/>
    </location>
</feature>
<dbReference type="InterPro" id="IPR045004">
    <property type="entry name" value="ECH_dom"/>
</dbReference>
<keyword evidence="1" id="KW-0378">Hydrolase</keyword>
<evidence type="ECO:0000256" key="1">
    <source>
        <dbReference type="ARBA" id="ARBA00022801"/>
    </source>
</evidence>
<dbReference type="Gene3D" id="3.90.226.10">
    <property type="entry name" value="2-enoyl-CoA Hydratase, Chain A, domain 1"/>
    <property type="match status" value="1"/>
</dbReference>
<dbReference type="SUPFAM" id="SSF52096">
    <property type="entry name" value="ClpP/crotonase"/>
    <property type="match status" value="1"/>
</dbReference>
<dbReference type="PANTHER" id="PTHR43176:SF6">
    <property type="entry name" value="3-HYDROXYISOBUTYRYL-COA HYDROLASE"/>
    <property type="match status" value="1"/>
</dbReference>
<reference evidence="3 4" key="1">
    <citation type="submission" date="2017-05" db="EMBL/GenBank/DDBJ databases">
        <authorList>
            <person name="Varghese N."/>
            <person name="Submissions S."/>
        </authorList>
    </citation>
    <scope>NUCLEOTIDE SEQUENCE [LARGE SCALE GENOMIC DNA]</scope>
    <source>
        <strain evidence="3 4">DSM 26001</strain>
    </source>
</reference>
<sequence length="365" mass="39439">MTAHVTGTIKNRIGFITLDRPKALNALSLDMIRALTTLLNDWQQDDDVLAVAIRASTERAFCAGGDIRFFYQVGTAGPAGGSALLEDFFTEEYALNHLIHHYSKPYIAFMDGIVMGGGMGVSQGGPHTRLRIVTDKTAMAMPEVHIGLFPDVGGSYFLSRSPGKVGDWLALTGQTVSAADALYADLADVALPASALPELYSALETQPFASGAEVIALIHASAAPYAAGFKPEDSMLAANREAIDRHFAHHKVPAIIASLESDGGEFASKTLAALRRGSPLLLCVTLEQLRRGADMTVAECLRMERTMVRHSFEGQEVLEGIRARVIEKDNAPQWSPATLDEVTDEQIGQFFSPVWPDHAHPLRAL</sequence>
<dbReference type="Pfam" id="PF16113">
    <property type="entry name" value="ECH_2"/>
    <property type="match status" value="1"/>
</dbReference>
<gene>
    <name evidence="3" type="ORF">SAMN06295970_103242</name>
</gene>